<accession>A0A1R4HVK3</accession>
<comment type="caution">
    <text evidence="1">The sequence shown here is derived from an EMBL/GenBank/DDBJ whole genome shotgun (WGS) entry which is preliminary data.</text>
</comment>
<dbReference type="Proteomes" id="UP000196331">
    <property type="component" value="Unassembled WGS sequence"/>
</dbReference>
<gene>
    <name evidence="1" type="ORF">CZ787_06260</name>
</gene>
<protein>
    <submittedName>
        <fullName evidence="1">Uncharacterized protein</fullName>
    </submittedName>
</protein>
<dbReference type="EMBL" id="FUKM01000023">
    <property type="protein sequence ID" value="SJN11587.1"/>
    <property type="molecule type" value="Genomic_DNA"/>
</dbReference>
<proteinExistence type="predicted"/>
<organism evidence="1 2">
    <name type="scientific">Halomonas citrativorans</name>
    <dbReference type="NCBI Taxonomy" id="2742612"/>
    <lineage>
        <taxon>Bacteria</taxon>
        <taxon>Pseudomonadati</taxon>
        <taxon>Pseudomonadota</taxon>
        <taxon>Gammaproteobacteria</taxon>
        <taxon>Oceanospirillales</taxon>
        <taxon>Halomonadaceae</taxon>
        <taxon>Halomonas</taxon>
    </lineage>
</organism>
<reference evidence="1 2" key="1">
    <citation type="submission" date="2017-02" db="EMBL/GenBank/DDBJ databases">
        <authorList>
            <person name="Dridi B."/>
        </authorList>
    </citation>
    <scope>NUCLEOTIDE SEQUENCE [LARGE SCALE GENOMIC DNA]</scope>
    <source>
        <strain evidence="1 2">JB380</strain>
    </source>
</reference>
<name>A0A1R4HVK3_9GAMM</name>
<sequence>MFRTLGVNNETLTATLESAVYMSKVVIYGHNLSPAGTINVALLLNGEAVAETGFKGVAELIPLGRFRVGIDPWGGHDLSGLSTVSFEANFTPEVANGYRITIKDPTNENGYLEIGRVFSGVPWSPPESMGVSFGVSMKTKTATRKERTEGGSLIAIGKGSWREVSLSFDHLEDNEFENFVKEMNKTDDTTEVYISVYPDKGGVIEAIHSFVAMRQDGYDHTHDRARNRKVPLTYVEV</sequence>
<evidence type="ECO:0000313" key="2">
    <source>
        <dbReference type="Proteomes" id="UP000196331"/>
    </source>
</evidence>
<evidence type="ECO:0000313" key="1">
    <source>
        <dbReference type="EMBL" id="SJN11587.1"/>
    </source>
</evidence>
<dbReference type="AlphaFoldDB" id="A0A1R4HVK3"/>